<sequence length="644" mass="68897">MSRDAFGDRQTVLACLDTLEATQRRLADCSLDGFSHDELVGILARRETMVWRNPVLDQRILARLIAEANPGDLGAASLAGVLSERLRISRGDAGRRVNEAADLAPRTTLTGEVLDPVLPALAAAQAAGAIGPEHIKIARKAYQKIPPAVSAAERDTVEADLAAFATEFGPTAFEKLAEHLIAVLDPDGDYTDRERQAKRSLRLGKQGPDGMSTLHATITPELRATLEPVLAKLAAPGMCNAADESPCISGTPTEAQILADDRTIGQRHHDALQAMTRALLAAGDLGQLNGLPVTVIVTTTLAELTAAAHTNTPAPAAAPAAETQPAAEPETAPETEPEAETAPEPEAAPAPAPAAEPALEPEAELAPETTPEPEADTDTETETEAEAAGAGAEVADTAPDPEEVTDTTADPPIDPPEPKPLTGKAITAGGTLLPMADLLRMASHAHHYLTIFDGHGRALWLGRTKRIATADQRIVLHARDRGCTRPGCTVSGYHTQAHHLAGWLRDGLTEPDNLALACGPDNRMENTHNWTTQLNDQGRVEWIPPPHLDRGQPRTNPYHFIEDLLDYHRTTRTPSAERRDPPAPPESTAEDDHDLTAPNYPPPQDHYPWLDDPLPGEPEYNEVMALHAADTSWYLVDDGVDEGQ</sequence>
<evidence type="ECO:0000259" key="2">
    <source>
        <dbReference type="SMART" id="SM00507"/>
    </source>
</evidence>
<feature type="compositionally biased region" description="Low complexity" evidence="1">
    <location>
        <begin position="386"/>
        <end position="398"/>
    </location>
</feature>
<protein>
    <submittedName>
        <fullName evidence="3">Protein of uncharacterized function DUF222</fullName>
    </submittedName>
</protein>
<dbReference type="EMBL" id="LR134355">
    <property type="protein sequence ID" value="VEG44062.1"/>
    <property type="molecule type" value="Genomic_DNA"/>
</dbReference>
<dbReference type="PANTHER" id="PTHR48125:SF10">
    <property type="entry name" value="OS12G0136300 PROTEIN"/>
    <property type="match status" value="1"/>
</dbReference>
<dbReference type="SMART" id="SM00507">
    <property type="entry name" value="HNHc"/>
    <property type="match status" value="1"/>
</dbReference>
<dbReference type="Proteomes" id="UP000282551">
    <property type="component" value="Chromosome"/>
</dbReference>
<organism evidence="3 4">
    <name type="scientific">Mycolicibacterium chitae</name>
    <name type="common">Mycobacterium chitae</name>
    <dbReference type="NCBI Taxonomy" id="1792"/>
    <lineage>
        <taxon>Bacteria</taxon>
        <taxon>Bacillati</taxon>
        <taxon>Actinomycetota</taxon>
        <taxon>Actinomycetes</taxon>
        <taxon>Mycobacteriales</taxon>
        <taxon>Mycobacteriaceae</taxon>
        <taxon>Mycolicibacterium</taxon>
    </lineage>
</organism>
<accession>A0A448HW51</accession>
<gene>
    <name evidence="3" type="ORF">NCTC10485_00040</name>
</gene>
<feature type="compositionally biased region" description="Acidic residues" evidence="1">
    <location>
        <begin position="359"/>
        <end position="385"/>
    </location>
</feature>
<name>A0A448HW51_MYCCI</name>
<evidence type="ECO:0000313" key="3">
    <source>
        <dbReference type="EMBL" id="VEG44062.1"/>
    </source>
</evidence>
<feature type="region of interest" description="Disordered" evidence="1">
    <location>
        <begin position="572"/>
        <end position="618"/>
    </location>
</feature>
<feature type="region of interest" description="Disordered" evidence="1">
    <location>
        <begin position="313"/>
        <end position="426"/>
    </location>
</feature>
<dbReference type="RefSeq" id="WP_235666313.1">
    <property type="nucleotide sequence ID" value="NZ_AP022604.1"/>
</dbReference>
<dbReference type="Pfam" id="PF02720">
    <property type="entry name" value="DUF222"/>
    <property type="match status" value="2"/>
</dbReference>
<keyword evidence="4" id="KW-1185">Reference proteome</keyword>
<dbReference type="AlphaFoldDB" id="A0A448HW51"/>
<proteinExistence type="predicted"/>
<evidence type="ECO:0000256" key="1">
    <source>
        <dbReference type="SAM" id="MobiDB-lite"/>
    </source>
</evidence>
<dbReference type="PANTHER" id="PTHR48125">
    <property type="entry name" value="LP07818P1"/>
    <property type="match status" value="1"/>
</dbReference>
<reference evidence="3 4" key="1">
    <citation type="submission" date="2018-12" db="EMBL/GenBank/DDBJ databases">
        <authorList>
            <consortium name="Pathogen Informatics"/>
        </authorList>
    </citation>
    <scope>NUCLEOTIDE SEQUENCE [LARGE SCALE GENOMIC DNA]</scope>
    <source>
        <strain evidence="3 4">NCTC10485</strain>
    </source>
</reference>
<feature type="domain" description="HNH nuclease" evidence="2">
    <location>
        <begin position="471"/>
        <end position="523"/>
    </location>
</feature>
<feature type="compositionally biased region" description="Basic and acidic residues" evidence="1">
    <location>
        <begin position="572"/>
        <end position="581"/>
    </location>
</feature>
<dbReference type="CDD" id="cd00085">
    <property type="entry name" value="HNHc"/>
    <property type="match status" value="1"/>
</dbReference>
<feature type="compositionally biased region" description="Low complexity" evidence="1">
    <location>
        <begin position="313"/>
        <end position="330"/>
    </location>
</feature>
<dbReference type="InterPro" id="IPR003615">
    <property type="entry name" value="HNH_nuc"/>
</dbReference>
<evidence type="ECO:0000313" key="4">
    <source>
        <dbReference type="Proteomes" id="UP000282551"/>
    </source>
</evidence>
<dbReference type="InterPro" id="IPR003870">
    <property type="entry name" value="DUF222"/>
</dbReference>
<feature type="compositionally biased region" description="Acidic residues" evidence="1">
    <location>
        <begin position="331"/>
        <end position="343"/>
    </location>
</feature>